<accession>A0ABV1AET7</accession>
<name>A0ABV1AET7_9TELE</name>
<evidence type="ECO:0000313" key="3">
    <source>
        <dbReference type="Proteomes" id="UP001469553"/>
    </source>
</evidence>
<organism evidence="2 3">
    <name type="scientific">Ameca splendens</name>
    <dbReference type="NCBI Taxonomy" id="208324"/>
    <lineage>
        <taxon>Eukaryota</taxon>
        <taxon>Metazoa</taxon>
        <taxon>Chordata</taxon>
        <taxon>Craniata</taxon>
        <taxon>Vertebrata</taxon>
        <taxon>Euteleostomi</taxon>
        <taxon>Actinopterygii</taxon>
        <taxon>Neopterygii</taxon>
        <taxon>Teleostei</taxon>
        <taxon>Neoteleostei</taxon>
        <taxon>Acanthomorphata</taxon>
        <taxon>Ovalentaria</taxon>
        <taxon>Atherinomorphae</taxon>
        <taxon>Cyprinodontiformes</taxon>
        <taxon>Goodeidae</taxon>
        <taxon>Ameca</taxon>
    </lineage>
</organism>
<feature type="region of interest" description="Disordered" evidence="1">
    <location>
        <begin position="85"/>
        <end position="110"/>
    </location>
</feature>
<protein>
    <submittedName>
        <fullName evidence="2">Uncharacterized protein</fullName>
    </submittedName>
</protein>
<evidence type="ECO:0000256" key="1">
    <source>
        <dbReference type="SAM" id="MobiDB-lite"/>
    </source>
</evidence>
<dbReference type="EMBL" id="JAHRIP010092655">
    <property type="protein sequence ID" value="MEQ2317098.1"/>
    <property type="molecule type" value="Genomic_DNA"/>
</dbReference>
<comment type="caution">
    <text evidence="2">The sequence shown here is derived from an EMBL/GenBank/DDBJ whole genome shotgun (WGS) entry which is preliminary data.</text>
</comment>
<dbReference type="Proteomes" id="UP001469553">
    <property type="component" value="Unassembled WGS sequence"/>
</dbReference>
<sequence>MGFAEYLRIFPEDLDSVHLILEAELLGRGWLDAPAPLSWMSLRTPSRGRECCRRVYRASAGRHHVYRATAGRRRVFRTSLCPGGARGQAAFTSEPDSGGARGRAPSTSRS</sequence>
<reference evidence="2 3" key="1">
    <citation type="submission" date="2021-06" db="EMBL/GenBank/DDBJ databases">
        <authorList>
            <person name="Palmer J.M."/>
        </authorList>
    </citation>
    <scope>NUCLEOTIDE SEQUENCE [LARGE SCALE GENOMIC DNA]</scope>
    <source>
        <strain evidence="2 3">AS_MEX2019</strain>
        <tissue evidence="2">Muscle</tissue>
    </source>
</reference>
<keyword evidence="3" id="KW-1185">Reference proteome</keyword>
<evidence type="ECO:0000313" key="2">
    <source>
        <dbReference type="EMBL" id="MEQ2317098.1"/>
    </source>
</evidence>
<proteinExistence type="predicted"/>
<gene>
    <name evidence="2" type="ORF">AMECASPLE_039272</name>
</gene>